<dbReference type="RefSeq" id="WP_344936635.1">
    <property type="nucleotide sequence ID" value="NZ_BAABDM010000004.1"/>
</dbReference>
<dbReference type="Pfam" id="PF07282">
    <property type="entry name" value="Cas12f1-like_TNB"/>
    <property type="match status" value="1"/>
</dbReference>
<organism evidence="4 5">
    <name type="scientific">Zhongshania borealis</name>
    <dbReference type="NCBI Taxonomy" id="889488"/>
    <lineage>
        <taxon>Bacteria</taxon>
        <taxon>Pseudomonadati</taxon>
        <taxon>Pseudomonadota</taxon>
        <taxon>Gammaproteobacteria</taxon>
        <taxon>Cellvibrionales</taxon>
        <taxon>Spongiibacteraceae</taxon>
        <taxon>Zhongshania</taxon>
    </lineage>
</organism>
<evidence type="ECO:0000313" key="4">
    <source>
        <dbReference type="EMBL" id="GAA4099321.1"/>
    </source>
</evidence>
<proteinExistence type="predicted"/>
<protein>
    <recommendedName>
        <fullName evidence="3">Cas12f1-like TNB domain-containing protein</fullName>
    </recommendedName>
</protein>
<evidence type="ECO:0000313" key="5">
    <source>
        <dbReference type="Proteomes" id="UP001500392"/>
    </source>
</evidence>
<keyword evidence="1" id="KW-0238">DNA-binding</keyword>
<sequence length="223" mass="24859">MKAFFKGDVDTGGAVNANAIRAVDCPEFIDKSARLARMDEQDVEACVMIPTLGCGVEYQLRKPEHRAVAYPSIRAFNRWVEADWGWGSDGRVFATAMISLIEFIIVLQYCLYIQFWVINCYTSQECAECEHIHPGNRQSQARFVCVSCGHSDNADRNAALVIAKRVIKLITYSGTELSDRDVLYARDQGKGRGANSKSKPQGVLPVVTKRQKRKDHVGSIRAA</sequence>
<name>A0ABP7WYF0_9GAMM</name>
<dbReference type="InterPro" id="IPR010095">
    <property type="entry name" value="Cas12f1-like_TNB"/>
</dbReference>
<dbReference type="Gene3D" id="3.20.20.140">
    <property type="entry name" value="Metal-dependent hydrolases"/>
    <property type="match status" value="1"/>
</dbReference>
<dbReference type="InterPro" id="IPR032466">
    <property type="entry name" value="Metal_Hydrolase"/>
</dbReference>
<accession>A0ABP7WYF0</accession>
<reference evidence="5" key="1">
    <citation type="journal article" date="2019" name="Int. J. Syst. Evol. Microbiol.">
        <title>The Global Catalogue of Microorganisms (GCM) 10K type strain sequencing project: providing services to taxonomists for standard genome sequencing and annotation.</title>
        <authorList>
            <consortium name="The Broad Institute Genomics Platform"/>
            <consortium name="The Broad Institute Genome Sequencing Center for Infectious Disease"/>
            <person name="Wu L."/>
            <person name="Ma J."/>
        </authorList>
    </citation>
    <scope>NUCLEOTIDE SEQUENCE [LARGE SCALE GENOMIC DNA]</scope>
    <source>
        <strain evidence="5">JCM 17304</strain>
    </source>
</reference>
<evidence type="ECO:0000256" key="1">
    <source>
        <dbReference type="ARBA" id="ARBA00023125"/>
    </source>
</evidence>
<keyword evidence="5" id="KW-1185">Reference proteome</keyword>
<feature type="domain" description="Cas12f1-like TNB" evidence="3">
    <location>
        <begin position="120"/>
        <end position="162"/>
    </location>
</feature>
<feature type="region of interest" description="Disordered" evidence="2">
    <location>
        <begin position="188"/>
        <end position="223"/>
    </location>
</feature>
<evidence type="ECO:0000256" key="2">
    <source>
        <dbReference type="SAM" id="MobiDB-lite"/>
    </source>
</evidence>
<dbReference type="EMBL" id="BAABDM010000004">
    <property type="protein sequence ID" value="GAA4099321.1"/>
    <property type="molecule type" value="Genomic_DNA"/>
</dbReference>
<evidence type="ECO:0000259" key="3">
    <source>
        <dbReference type="Pfam" id="PF07282"/>
    </source>
</evidence>
<dbReference type="SUPFAM" id="SSF51556">
    <property type="entry name" value="Metallo-dependent hydrolases"/>
    <property type="match status" value="1"/>
</dbReference>
<comment type="caution">
    <text evidence="4">The sequence shown here is derived from an EMBL/GenBank/DDBJ whole genome shotgun (WGS) entry which is preliminary data.</text>
</comment>
<gene>
    <name evidence="4" type="ORF">GCM10022414_25700</name>
</gene>
<dbReference type="Proteomes" id="UP001500392">
    <property type="component" value="Unassembled WGS sequence"/>
</dbReference>